<evidence type="ECO:0000313" key="5">
    <source>
        <dbReference type="Proteomes" id="UP000192276"/>
    </source>
</evidence>
<dbReference type="STRING" id="550983.A4R26_28080"/>
<organism evidence="4 5">
    <name type="scientific">Niastella populi</name>
    <dbReference type="NCBI Taxonomy" id="550983"/>
    <lineage>
        <taxon>Bacteria</taxon>
        <taxon>Pseudomonadati</taxon>
        <taxon>Bacteroidota</taxon>
        <taxon>Chitinophagia</taxon>
        <taxon>Chitinophagales</taxon>
        <taxon>Chitinophagaceae</taxon>
        <taxon>Niastella</taxon>
    </lineage>
</organism>
<dbReference type="EMBL" id="LWBP01000208">
    <property type="protein sequence ID" value="OQP54420.1"/>
    <property type="molecule type" value="Genomic_DNA"/>
</dbReference>
<dbReference type="Gene3D" id="3.55.50.30">
    <property type="match status" value="1"/>
</dbReference>
<keyword evidence="1" id="KW-0812">Transmembrane</keyword>
<evidence type="ECO:0000259" key="2">
    <source>
        <dbReference type="Pfam" id="PF04773"/>
    </source>
</evidence>
<dbReference type="Proteomes" id="UP000192276">
    <property type="component" value="Unassembled WGS sequence"/>
</dbReference>
<dbReference type="InterPro" id="IPR006860">
    <property type="entry name" value="FecR"/>
</dbReference>
<sequence>MAEESYNLSNELFEMGSLILKYNQDELTEEERTILDNWVNASEDNKQLFAKLTNNDELQSRLNQWHEIEGTKEDARKRAMELIFPGAFVAPIQRDTTRSMWKTVAAAAVVTAVLGTGAWFLLKKEPAKQVATVQTVENTIPADAAPGTYKAQLVLDDGSTIELDSAGSGKLAQQGNMQVMNADGQLVYTKDGVTKATTLYNTLKTARGQMYPVKLSDGSAVWLNSSSSIRFPVAFNEQERRVEITGEAYFEIAHNDRKPFTVSVNGTEVQVVGTVFNINSYSDEGSVKTTLLKGAVKVKRGGSQVMIKPGEQAQVVADNIKVNKGVNITKEVAWKNGLFYFKNENLKTIMRQIARWYDVDVVYEGNISDEEISGKIYRNANLSEVLKLLNVLDVNYKIEGKKLIIRG</sequence>
<evidence type="ECO:0000256" key="1">
    <source>
        <dbReference type="SAM" id="Phobius"/>
    </source>
</evidence>
<comment type="caution">
    <text evidence="4">The sequence shown here is derived from an EMBL/GenBank/DDBJ whole genome shotgun (WGS) entry which is preliminary data.</text>
</comment>
<dbReference type="PANTHER" id="PTHR30273">
    <property type="entry name" value="PERIPLASMIC SIGNAL SENSOR AND SIGMA FACTOR ACTIVATOR FECR-RELATED"/>
    <property type="match status" value="1"/>
</dbReference>
<feature type="transmembrane region" description="Helical" evidence="1">
    <location>
        <begin position="103"/>
        <end position="122"/>
    </location>
</feature>
<dbReference type="AlphaFoldDB" id="A0A1V9F7N5"/>
<dbReference type="RefSeq" id="WP_081169362.1">
    <property type="nucleotide sequence ID" value="NZ_LWBP01000208.1"/>
</dbReference>
<dbReference type="InterPro" id="IPR032508">
    <property type="entry name" value="FecR_C"/>
</dbReference>
<keyword evidence="5" id="KW-1185">Reference proteome</keyword>
<feature type="domain" description="Protein FecR C-terminal" evidence="3">
    <location>
        <begin position="339"/>
        <end position="405"/>
    </location>
</feature>
<dbReference type="InterPro" id="IPR012373">
    <property type="entry name" value="Ferrdict_sens_TM"/>
</dbReference>
<dbReference type="Gene3D" id="2.60.120.1440">
    <property type="match status" value="1"/>
</dbReference>
<evidence type="ECO:0008006" key="6">
    <source>
        <dbReference type="Google" id="ProtNLM"/>
    </source>
</evidence>
<name>A0A1V9F7N5_9BACT</name>
<dbReference type="Pfam" id="PF16344">
    <property type="entry name" value="FecR_C"/>
    <property type="match status" value="1"/>
</dbReference>
<reference evidence="5" key="1">
    <citation type="submission" date="2016-04" db="EMBL/GenBank/DDBJ databases">
        <authorList>
            <person name="Chen L."/>
            <person name="Zhuang W."/>
            <person name="Wang G."/>
        </authorList>
    </citation>
    <scope>NUCLEOTIDE SEQUENCE [LARGE SCALE GENOMIC DNA]</scope>
    <source>
        <strain evidence="5">208</strain>
    </source>
</reference>
<dbReference type="GO" id="GO:0016989">
    <property type="term" value="F:sigma factor antagonist activity"/>
    <property type="evidence" value="ECO:0007669"/>
    <property type="project" value="TreeGrafter"/>
</dbReference>
<dbReference type="PANTHER" id="PTHR30273:SF2">
    <property type="entry name" value="PROTEIN FECR"/>
    <property type="match status" value="1"/>
</dbReference>
<dbReference type="OrthoDB" id="1098220at2"/>
<accession>A0A1V9F7N5</accession>
<keyword evidence="1" id="KW-0472">Membrane</keyword>
<feature type="domain" description="FecR protein" evidence="2">
    <location>
        <begin position="202"/>
        <end position="297"/>
    </location>
</feature>
<gene>
    <name evidence="4" type="ORF">A4R26_28080</name>
</gene>
<dbReference type="Pfam" id="PF04773">
    <property type="entry name" value="FecR"/>
    <property type="match status" value="1"/>
</dbReference>
<evidence type="ECO:0000313" key="4">
    <source>
        <dbReference type="EMBL" id="OQP54420.1"/>
    </source>
</evidence>
<evidence type="ECO:0000259" key="3">
    <source>
        <dbReference type="Pfam" id="PF16344"/>
    </source>
</evidence>
<protein>
    <recommendedName>
        <fullName evidence="6">Iron dicitrate transport regulator FecR</fullName>
    </recommendedName>
</protein>
<proteinExistence type="predicted"/>
<keyword evidence="1" id="KW-1133">Transmembrane helix</keyword>